<sequence>MKDSTYATAIFGKLFQRNFGNFSELAIYTDFAARYADDNHFSKVRAVLNKLWAILCELQIGILSQGESISQDFNTSIISDQFLVDASSVEILFRNYVIIRVHTRSAVLESYL</sequence>
<keyword evidence="2" id="KW-1185">Reference proteome</keyword>
<gene>
    <name evidence="1" type="ORF">CHS0354_041169</name>
</gene>
<dbReference type="EMBL" id="JAEAOA010002345">
    <property type="protein sequence ID" value="KAK3590120.1"/>
    <property type="molecule type" value="Genomic_DNA"/>
</dbReference>
<organism evidence="1 2">
    <name type="scientific">Potamilus streckersoni</name>
    <dbReference type="NCBI Taxonomy" id="2493646"/>
    <lineage>
        <taxon>Eukaryota</taxon>
        <taxon>Metazoa</taxon>
        <taxon>Spiralia</taxon>
        <taxon>Lophotrochozoa</taxon>
        <taxon>Mollusca</taxon>
        <taxon>Bivalvia</taxon>
        <taxon>Autobranchia</taxon>
        <taxon>Heteroconchia</taxon>
        <taxon>Palaeoheterodonta</taxon>
        <taxon>Unionida</taxon>
        <taxon>Unionoidea</taxon>
        <taxon>Unionidae</taxon>
        <taxon>Ambleminae</taxon>
        <taxon>Lampsilini</taxon>
        <taxon>Potamilus</taxon>
    </lineage>
</organism>
<evidence type="ECO:0000313" key="1">
    <source>
        <dbReference type="EMBL" id="KAK3590120.1"/>
    </source>
</evidence>
<reference evidence="1" key="3">
    <citation type="submission" date="2023-05" db="EMBL/GenBank/DDBJ databases">
        <authorList>
            <person name="Smith C.H."/>
        </authorList>
    </citation>
    <scope>NUCLEOTIDE SEQUENCE</scope>
    <source>
        <strain evidence="1">CHS0354</strain>
        <tissue evidence="1">Mantle</tissue>
    </source>
</reference>
<protein>
    <submittedName>
        <fullName evidence="1">Uncharacterized protein</fullName>
    </submittedName>
</protein>
<reference evidence="1" key="2">
    <citation type="journal article" date="2021" name="Genome Biol. Evol.">
        <title>Developing a high-quality reference genome for a parasitic bivalve with doubly uniparental inheritance (Bivalvia: Unionida).</title>
        <authorList>
            <person name="Smith C.H."/>
        </authorList>
    </citation>
    <scope>NUCLEOTIDE SEQUENCE</scope>
    <source>
        <strain evidence="1">CHS0354</strain>
        <tissue evidence="1">Mantle</tissue>
    </source>
</reference>
<accession>A0AAE0SDQ5</accession>
<dbReference type="AlphaFoldDB" id="A0AAE0SDQ5"/>
<comment type="caution">
    <text evidence="1">The sequence shown here is derived from an EMBL/GenBank/DDBJ whole genome shotgun (WGS) entry which is preliminary data.</text>
</comment>
<reference evidence="1" key="1">
    <citation type="journal article" date="2021" name="Genome Biol. Evol.">
        <title>A High-Quality Reference Genome for a Parasitic Bivalve with Doubly Uniparental Inheritance (Bivalvia: Unionida).</title>
        <authorList>
            <person name="Smith C.H."/>
        </authorList>
    </citation>
    <scope>NUCLEOTIDE SEQUENCE</scope>
    <source>
        <strain evidence="1">CHS0354</strain>
    </source>
</reference>
<evidence type="ECO:0000313" key="2">
    <source>
        <dbReference type="Proteomes" id="UP001195483"/>
    </source>
</evidence>
<proteinExistence type="predicted"/>
<dbReference type="Proteomes" id="UP001195483">
    <property type="component" value="Unassembled WGS sequence"/>
</dbReference>
<name>A0AAE0SDQ5_9BIVA</name>